<keyword evidence="4 6" id="KW-0573">Peptidoglycan synthesis</keyword>
<feature type="domain" description="LysM" evidence="7">
    <location>
        <begin position="188"/>
        <end position="232"/>
    </location>
</feature>
<dbReference type="InterPro" id="IPR038063">
    <property type="entry name" value="Transpep_catalytic_dom"/>
</dbReference>
<dbReference type="AlphaFoldDB" id="A0A7C1FSQ3"/>
<dbReference type="CDD" id="cd16913">
    <property type="entry name" value="YkuD_like"/>
    <property type="match status" value="1"/>
</dbReference>
<evidence type="ECO:0000256" key="3">
    <source>
        <dbReference type="ARBA" id="ARBA00022960"/>
    </source>
</evidence>
<dbReference type="SMART" id="SM00257">
    <property type="entry name" value="LysM"/>
    <property type="match status" value="3"/>
</dbReference>
<comment type="caution">
    <text evidence="9">The sequence shown here is derived from an EMBL/GenBank/DDBJ whole genome shotgun (WGS) entry which is preliminary data.</text>
</comment>
<evidence type="ECO:0000259" key="8">
    <source>
        <dbReference type="PROSITE" id="PS52029"/>
    </source>
</evidence>
<reference evidence="9" key="1">
    <citation type="journal article" date="2020" name="mSystems">
        <title>Genome- and Community-Level Interaction Insights into Carbon Utilization and Element Cycling Functions of Hydrothermarchaeota in Hydrothermal Sediment.</title>
        <authorList>
            <person name="Zhou Z."/>
            <person name="Liu Y."/>
            <person name="Xu W."/>
            <person name="Pan J."/>
            <person name="Luo Z.H."/>
            <person name="Li M."/>
        </authorList>
    </citation>
    <scope>NUCLEOTIDE SEQUENCE [LARGE SCALE GENOMIC DNA]</scope>
    <source>
        <strain evidence="9">SpSt-289</strain>
    </source>
</reference>
<dbReference type="EMBL" id="DSMG01000084">
    <property type="protein sequence ID" value="HDX31475.1"/>
    <property type="molecule type" value="Genomic_DNA"/>
</dbReference>
<keyword evidence="3 6" id="KW-0133">Cell shape</keyword>
<gene>
    <name evidence="9" type="ORF">ENQ20_08265</name>
</gene>
<feature type="active site" description="Nucleophile" evidence="6">
    <location>
        <position position="342"/>
    </location>
</feature>
<dbReference type="GO" id="GO:0008932">
    <property type="term" value="F:lytic endotransglycosylase activity"/>
    <property type="evidence" value="ECO:0007669"/>
    <property type="project" value="TreeGrafter"/>
</dbReference>
<feature type="active site" description="Proton donor/acceptor" evidence="6">
    <location>
        <position position="326"/>
    </location>
</feature>
<dbReference type="UniPathway" id="UPA00219"/>
<feature type="domain" description="LysM" evidence="7">
    <location>
        <begin position="55"/>
        <end position="99"/>
    </location>
</feature>
<dbReference type="Pfam" id="PF03734">
    <property type="entry name" value="YkuD"/>
    <property type="match status" value="1"/>
</dbReference>
<evidence type="ECO:0000259" key="7">
    <source>
        <dbReference type="PROSITE" id="PS51782"/>
    </source>
</evidence>
<sequence>MFMKHPSSHSDGSVRELSTSLHWQGVRLSVRLMAALITMATWLWLAPLSAQAQGAIHTVVSGENLSTIARRYGVSMQELAAYNGIVNPNLLFVGQKLQIPGRGSAPQTLTSAGQEPLPGNSGYHVVLRGQTLSEIARRYGMTTGDLMRLNGLTDPNFIWVGQKLRVSARVAPVAGSAASTAKPAVADEIHIVQPGETLAGIAQQYKTTVQALLAANGLPNPNFIWVGQRLRIRANTLPQTTLNLAAAPADGKRWIEINLTTQTLTAWQGDVPVLITHISSGRAGTPTVTGRFTIGTKYPSQRMVGPGYDLPNVPWVMYFYQGYAIHGAYWHNNFGVPMSHGCVNMRPNEAEMLYNWAPVGTEVYVHY</sequence>
<evidence type="ECO:0000313" key="9">
    <source>
        <dbReference type="EMBL" id="HDX31475.1"/>
    </source>
</evidence>
<dbReference type="InterPro" id="IPR018392">
    <property type="entry name" value="LysM"/>
</dbReference>
<dbReference type="SUPFAM" id="SSF54106">
    <property type="entry name" value="LysM domain"/>
    <property type="match status" value="3"/>
</dbReference>
<evidence type="ECO:0000256" key="6">
    <source>
        <dbReference type="PROSITE-ProRule" id="PRU01373"/>
    </source>
</evidence>
<keyword evidence="2" id="KW-0808">Transferase</keyword>
<dbReference type="PANTHER" id="PTHR33734:SF22">
    <property type="entry name" value="MEMBRANE-BOUND LYTIC MUREIN TRANSGLYCOSYLASE D"/>
    <property type="match status" value="1"/>
</dbReference>
<dbReference type="InterPro" id="IPR005490">
    <property type="entry name" value="LD_TPept_cat_dom"/>
</dbReference>
<dbReference type="CDD" id="cd00118">
    <property type="entry name" value="LysM"/>
    <property type="match status" value="3"/>
</dbReference>
<organism evidence="9">
    <name type="scientific">Caldilinea aerophila</name>
    <dbReference type="NCBI Taxonomy" id="133453"/>
    <lineage>
        <taxon>Bacteria</taxon>
        <taxon>Bacillati</taxon>
        <taxon>Chloroflexota</taxon>
        <taxon>Caldilineae</taxon>
        <taxon>Caldilineales</taxon>
        <taxon>Caldilineaceae</taxon>
        <taxon>Caldilinea</taxon>
    </lineage>
</organism>
<dbReference type="InterPro" id="IPR036779">
    <property type="entry name" value="LysM_dom_sf"/>
</dbReference>
<evidence type="ECO:0000256" key="5">
    <source>
        <dbReference type="ARBA" id="ARBA00023316"/>
    </source>
</evidence>
<dbReference type="GO" id="GO:0071555">
    <property type="term" value="P:cell wall organization"/>
    <property type="evidence" value="ECO:0007669"/>
    <property type="project" value="UniProtKB-UniRule"/>
</dbReference>
<name>A0A7C1FSQ3_9CHLR</name>
<dbReference type="PROSITE" id="PS52029">
    <property type="entry name" value="LD_TPASE"/>
    <property type="match status" value="1"/>
</dbReference>
<dbReference type="GO" id="GO:0009252">
    <property type="term" value="P:peptidoglycan biosynthetic process"/>
    <property type="evidence" value="ECO:0007669"/>
    <property type="project" value="UniProtKB-UniPathway"/>
</dbReference>
<evidence type="ECO:0000256" key="1">
    <source>
        <dbReference type="ARBA" id="ARBA00004752"/>
    </source>
</evidence>
<dbReference type="PANTHER" id="PTHR33734">
    <property type="entry name" value="LYSM DOMAIN-CONTAINING GPI-ANCHORED PROTEIN 2"/>
    <property type="match status" value="1"/>
</dbReference>
<dbReference type="PROSITE" id="PS51782">
    <property type="entry name" value="LYSM"/>
    <property type="match status" value="3"/>
</dbReference>
<proteinExistence type="predicted"/>
<evidence type="ECO:0000256" key="2">
    <source>
        <dbReference type="ARBA" id="ARBA00022679"/>
    </source>
</evidence>
<feature type="domain" description="L,D-TPase catalytic" evidence="8">
    <location>
        <begin position="253"/>
        <end position="366"/>
    </location>
</feature>
<dbReference type="Gene3D" id="3.10.350.10">
    <property type="entry name" value="LysM domain"/>
    <property type="match status" value="3"/>
</dbReference>
<protein>
    <submittedName>
        <fullName evidence="9">LysM peptidoglycan-binding domain-containing protein</fullName>
    </submittedName>
</protein>
<dbReference type="GO" id="GO:0008360">
    <property type="term" value="P:regulation of cell shape"/>
    <property type="evidence" value="ECO:0007669"/>
    <property type="project" value="UniProtKB-UniRule"/>
</dbReference>
<evidence type="ECO:0000256" key="4">
    <source>
        <dbReference type="ARBA" id="ARBA00022984"/>
    </source>
</evidence>
<dbReference type="GO" id="GO:0016740">
    <property type="term" value="F:transferase activity"/>
    <property type="evidence" value="ECO:0007669"/>
    <property type="project" value="UniProtKB-KW"/>
</dbReference>
<accession>A0A7C1FSQ3</accession>
<dbReference type="Pfam" id="PF01476">
    <property type="entry name" value="LysM"/>
    <property type="match status" value="3"/>
</dbReference>
<feature type="domain" description="LysM" evidence="7">
    <location>
        <begin position="122"/>
        <end position="166"/>
    </location>
</feature>
<dbReference type="SUPFAM" id="SSF141523">
    <property type="entry name" value="L,D-transpeptidase catalytic domain-like"/>
    <property type="match status" value="1"/>
</dbReference>
<comment type="pathway">
    <text evidence="1 6">Cell wall biogenesis; peptidoglycan biosynthesis.</text>
</comment>
<keyword evidence="5 6" id="KW-0961">Cell wall biogenesis/degradation</keyword>
<dbReference type="Gene3D" id="2.40.440.10">
    <property type="entry name" value="L,D-transpeptidase catalytic domain-like"/>
    <property type="match status" value="1"/>
</dbReference>